<protein>
    <submittedName>
        <fullName evidence="2">Uncharacterized protein</fullName>
    </submittedName>
</protein>
<dbReference type="Proteomes" id="UP001372338">
    <property type="component" value="Unassembled WGS sequence"/>
</dbReference>
<accession>A0AAN9E2E4</accession>
<feature type="region of interest" description="Disordered" evidence="1">
    <location>
        <begin position="178"/>
        <end position="198"/>
    </location>
</feature>
<name>A0AAN9E2E4_CROPI</name>
<sequence length="325" mass="36273">MTSKQVPLFDVSVENYINIEIAPFSESSSDSNLQNEESYLTFHFDKLGNLIPSDRFTRHQIIQSNLCHKQLRRLTFKKRNHHRREESHKAKGTTGEVPIFDPVEDYFNLEIDSSFSTHSSFDFDSEECIIFRFDEHGNILPPDGSTPTLSNNARSPSTLGPSIIPSFTTTDLKLPSAKAAANPSVEAGSGADAPKTTLSQEVKETTKLFCLIQKLKALRDHLKALFTKSKKHKKYAASAMHSINTNVDEGGSKNRTSRCRSFLSMFKRRCSAKVSSLSTTSSSSFSSYIEAERSIEEVIAYCKETHEKCGTQEKAAAAKVDPNDE</sequence>
<feature type="region of interest" description="Disordered" evidence="1">
    <location>
        <begin position="141"/>
        <end position="162"/>
    </location>
</feature>
<proteinExistence type="predicted"/>
<dbReference type="EMBL" id="JAYWIO010000008">
    <property type="protein sequence ID" value="KAK7245224.1"/>
    <property type="molecule type" value="Genomic_DNA"/>
</dbReference>
<organism evidence="2 3">
    <name type="scientific">Crotalaria pallida</name>
    <name type="common">Smooth rattlebox</name>
    <name type="synonym">Crotalaria striata</name>
    <dbReference type="NCBI Taxonomy" id="3830"/>
    <lineage>
        <taxon>Eukaryota</taxon>
        <taxon>Viridiplantae</taxon>
        <taxon>Streptophyta</taxon>
        <taxon>Embryophyta</taxon>
        <taxon>Tracheophyta</taxon>
        <taxon>Spermatophyta</taxon>
        <taxon>Magnoliopsida</taxon>
        <taxon>eudicotyledons</taxon>
        <taxon>Gunneridae</taxon>
        <taxon>Pentapetalae</taxon>
        <taxon>rosids</taxon>
        <taxon>fabids</taxon>
        <taxon>Fabales</taxon>
        <taxon>Fabaceae</taxon>
        <taxon>Papilionoideae</taxon>
        <taxon>50 kb inversion clade</taxon>
        <taxon>genistoids sensu lato</taxon>
        <taxon>core genistoids</taxon>
        <taxon>Crotalarieae</taxon>
        <taxon>Crotalaria</taxon>
    </lineage>
</organism>
<feature type="compositionally biased region" description="Polar residues" evidence="1">
    <location>
        <begin position="145"/>
        <end position="162"/>
    </location>
</feature>
<evidence type="ECO:0000256" key="1">
    <source>
        <dbReference type="SAM" id="MobiDB-lite"/>
    </source>
</evidence>
<keyword evidence="3" id="KW-1185">Reference proteome</keyword>
<dbReference type="AlphaFoldDB" id="A0AAN9E2E4"/>
<evidence type="ECO:0000313" key="3">
    <source>
        <dbReference type="Proteomes" id="UP001372338"/>
    </source>
</evidence>
<reference evidence="2 3" key="1">
    <citation type="submission" date="2024-01" db="EMBL/GenBank/DDBJ databases">
        <title>The genomes of 5 underutilized Papilionoideae crops provide insights into root nodulation and disease resistanc.</title>
        <authorList>
            <person name="Yuan L."/>
        </authorList>
    </citation>
    <scope>NUCLEOTIDE SEQUENCE [LARGE SCALE GENOMIC DNA]</scope>
    <source>
        <strain evidence="2">ZHUSHIDOU_FW_LH</strain>
        <tissue evidence="2">Leaf</tissue>
    </source>
</reference>
<evidence type="ECO:0000313" key="2">
    <source>
        <dbReference type="EMBL" id="KAK7245224.1"/>
    </source>
</evidence>
<comment type="caution">
    <text evidence="2">The sequence shown here is derived from an EMBL/GenBank/DDBJ whole genome shotgun (WGS) entry which is preliminary data.</text>
</comment>
<gene>
    <name evidence="2" type="ORF">RIF29_40059</name>
</gene>